<organism evidence="3 4">
    <name type="scientific">Ciona savignyi</name>
    <name type="common">Pacific transparent sea squirt</name>
    <dbReference type="NCBI Taxonomy" id="51511"/>
    <lineage>
        <taxon>Eukaryota</taxon>
        <taxon>Metazoa</taxon>
        <taxon>Chordata</taxon>
        <taxon>Tunicata</taxon>
        <taxon>Ascidiacea</taxon>
        <taxon>Phlebobranchia</taxon>
        <taxon>Cionidae</taxon>
        <taxon>Ciona</taxon>
    </lineage>
</organism>
<evidence type="ECO:0000256" key="1">
    <source>
        <dbReference type="SAM" id="MobiDB-lite"/>
    </source>
</evidence>
<keyword evidence="4" id="KW-1185">Reference proteome</keyword>
<reference evidence="4" key="1">
    <citation type="submission" date="2003-08" db="EMBL/GenBank/DDBJ databases">
        <authorList>
            <person name="Birren B."/>
            <person name="Nusbaum C."/>
            <person name="Abebe A."/>
            <person name="Abouelleil A."/>
            <person name="Adekoya E."/>
            <person name="Ait-zahra M."/>
            <person name="Allen N."/>
            <person name="Allen T."/>
            <person name="An P."/>
            <person name="Anderson M."/>
            <person name="Anderson S."/>
            <person name="Arachchi H."/>
            <person name="Armbruster J."/>
            <person name="Bachantsang P."/>
            <person name="Baldwin J."/>
            <person name="Barry A."/>
            <person name="Bayul T."/>
            <person name="Blitshsteyn B."/>
            <person name="Bloom T."/>
            <person name="Blye J."/>
            <person name="Boguslavskiy L."/>
            <person name="Borowsky M."/>
            <person name="Boukhgalter B."/>
            <person name="Brunache A."/>
            <person name="Butler J."/>
            <person name="Calixte N."/>
            <person name="Calvo S."/>
            <person name="Camarata J."/>
            <person name="Campo K."/>
            <person name="Chang J."/>
            <person name="Cheshatsang Y."/>
            <person name="Citroen M."/>
            <person name="Collymore A."/>
            <person name="Considine T."/>
            <person name="Cook A."/>
            <person name="Cooke P."/>
            <person name="Corum B."/>
            <person name="Cuomo C."/>
            <person name="David R."/>
            <person name="Dawoe T."/>
            <person name="Degray S."/>
            <person name="Dodge S."/>
            <person name="Dooley K."/>
            <person name="Dorje P."/>
            <person name="Dorjee K."/>
            <person name="Dorris L."/>
            <person name="Duffey N."/>
            <person name="Dupes A."/>
            <person name="Elkins T."/>
            <person name="Engels R."/>
            <person name="Erickson J."/>
            <person name="Farina A."/>
            <person name="Faro S."/>
            <person name="Ferreira P."/>
            <person name="Fischer H."/>
            <person name="Fitzgerald M."/>
            <person name="Foley K."/>
            <person name="Gage D."/>
            <person name="Galagan J."/>
            <person name="Gearin G."/>
            <person name="Gnerre S."/>
            <person name="Gnirke A."/>
            <person name="Goyette A."/>
            <person name="Graham J."/>
            <person name="Grandbois E."/>
            <person name="Gyaltsen K."/>
            <person name="Hafez N."/>
            <person name="Hagopian D."/>
            <person name="Hagos B."/>
            <person name="Hall J."/>
            <person name="Hatcher B."/>
            <person name="Heller A."/>
            <person name="Higgins H."/>
            <person name="Honan T."/>
            <person name="Horn A."/>
            <person name="Houde N."/>
            <person name="Hughes L."/>
            <person name="Hulme W."/>
            <person name="Husby E."/>
            <person name="Iliev I."/>
            <person name="Jaffe D."/>
            <person name="Jones C."/>
            <person name="Kamal M."/>
            <person name="Kamat A."/>
            <person name="Kamvysselis M."/>
            <person name="Karlsson E."/>
            <person name="Kells C."/>
            <person name="Kieu A."/>
            <person name="Kisner P."/>
            <person name="Kodira C."/>
            <person name="Kulbokas E."/>
            <person name="Labutti K."/>
            <person name="Lama D."/>
            <person name="Landers T."/>
            <person name="Leger J."/>
            <person name="Levine S."/>
            <person name="Lewis D."/>
            <person name="Lewis T."/>
            <person name="Lindblad-toh K."/>
            <person name="Liu X."/>
            <person name="Lokyitsang T."/>
            <person name="Lokyitsang Y."/>
            <person name="Lucien O."/>
            <person name="Lui A."/>
            <person name="Ma L.J."/>
            <person name="Mabbitt R."/>
            <person name="Macdonald J."/>
            <person name="Maclean C."/>
            <person name="Major J."/>
            <person name="Manning J."/>
            <person name="Marabella R."/>
            <person name="Maru K."/>
            <person name="Matthews C."/>
            <person name="Mauceli E."/>
            <person name="Mccarthy M."/>
            <person name="Mcdonough S."/>
            <person name="Mcghee T."/>
            <person name="Meldrim J."/>
            <person name="Meneus L."/>
            <person name="Mesirov J."/>
            <person name="Mihalev A."/>
            <person name="Mihova T."/>
            <person name="Mikkelsen T."/>
            <person name="Mlenga V."/>
            <person name="Moru K."/>
            <person name="Mozes J."/>
            <person name="Mulrain L."/>
            <person name="Munson G."/>
            <person name="Naylor J."/>
            <person name="Newes C."/>
            <person name="Nguyen C."/>
            <person name="Nguyen N."/>
            <person name="Nguyen T."/>
            <person name="Nicol R."/>
            <person name="Nielsen C."/>
            <person name="Nizzari M."/>
            <person name="Norbu C."/>
            <person name="Norbu N."/>
            <person name="O'donnell P."/>
            <person name="Okoawo O."/>
            <person name="O'leary S."/>
            <person name="Omotosho B."/>
            <person name="O'neill K."/>
            <person name="Osman S."/>
            <person name="Parker S."/>
            <person name="Perrin D."/>
            <person name="Phunkhang P."/>
            <person name="Piqani B."/>
            <person name="Purcell S."/>
            <person name="Rachupka T."/>
            <person name="Ramasamy U."/>
            <person name="Rameau R."/>
            <person name="Ray V."/>
            <person name="Raymond C."/>
            <person name="Retta R."/>
            <person name="Richardson S."/>
            <person name="Rise C."/>
            <person name="Rodriguez J."/>
            <person name="Rogers J."/>
            <person name="Rogov P."/>
            <person name="Rutman M."/>
            <person name="Schupbach R."/>
            <person name="Seaman C."/>
            <person name="Settipalli S."/>
            <person name="Sharpe T."/>
            <person name="Sheridan J."/>
            <person name="Sherpa N."/>
            <person name="Shi J."/>
            <person name="Smirnov S."/>
            <person name="Smith C."/>
            <person name="Sougnez C."/>
            <person name="Spencer B."/>
            <person name="Stalker J."/>
            <person name="Stange-thomann N."/>
            <person name="Stavropoulos S."/>
            <person name="Stetson K."/>
            <person name="Stone C."/>
            <person name="Stone S."/>
            <person name="Stubbs M."/>
            <person name="Talamas J."/>
            <person name="Tchuinga P."/>
            <person name="Tenzing P."/>
            <person name="Tesfaye S."/>
            <person name="Theodore J."/>
            <person name="Thoulutsang Y."/>
            <person name="Topham K."/>
            <person name="Towey S."/>
            <person name="Tsamla T."/>
            <person name="Tsomo N."/>
            <person name="Vallee D."/>
            <person name="Vassiliev H."/>
            <person name="Venkataraman V."/>
            <person name="Vinson J."/>
            <person name="Vo A."/>
            <person name="Wade C."/>
            <person name="Wang S."/>
            <person name="Wangchuk T."/>
            <person name="Wangdi T."/>
            <person name="Whittaker C."/>
            <person name="Wilkinson J."/>
            <person name="Wu Y."/>
            <person name="Wyman D."/>
            <person name="Yadav S."/>
            <person name="Yang S."/>
            <person name="Yang X."/>
            <person name="Yeager S."/>
            <person name="Yee E."/>
            <person name="Young G."/>
            <person name="Zainoun J."/>
            <person name="Zembeck L."/>
            <person name="Zimmer A."/>
            <person name="Zody M."/>
            <person name="Lander E."/>
        </authorList>
    </citation>
    <scope>NUCLEOTIDE SEQUENCE [LARGE SCALE GENOMIC DNA]</scope>
</reference>
<dbReference type="HOGENOM" id="CLU_1022915_0_0_1"/>
<dbReference type="InParanoid" id="H2YS34"/>
<evidence type="ECO:0000256" key="2">
    <source>
        <dbReference type="SAM" id="Phobius"/>
    </source>
</evidence>
<name>H2YS34_CIOSA</name>
<evidence type="ECO:0000313" key="4">
    <source>
        <dbReference type="Proteomes" id="UP000007875"/>
    </source>
</evidence>
<dbReference type="Proteomes" id="UP000007875">
    <property type="component" value="Unassembled WGS sequence"/>
</dbReference>
<keyword evidence="2" id="KW-0812">Transmembrane</keyword>
<accession>H2YS34</accession>
<feature type="compositionally biased region" description="Basic and acidic residues" evidence="1">
    <location>
        <begin position="12"/>
        <end position="22"/>
    </location>
</feature>
<feature type="transmembrane region" description="Helical" evidence="2">
    <location>
        <begin position="189"/>
        <end position="210"/>
    </location>
</feature>
<dbReference type="AlphaFoldDB" id="H2YS34"/>
<proteinExistence type="predicted"/>
<dbReference type="Ensembl" id="ENSCSAVT00000008252.1">
    <property type="protein sequence ID" value="ENSCSAVP00000008144.1"/>
    <property type="gene ID" value="ENSCSAVG00000004845.1"/>
</dbReference>
<dbReference type="GeneTree" id="ENSGT00390000009071"/>
<keyword evidence="2" id="KW-1133">Transmembrane helix</keyword>
<feature type="compositionally biased region" description="Basic and acidic residues" evidence="1">
    <location>
        <begin position="40"/>
        <end position="64"/>
    </location>
</feature>
<keyword evidence="2" id="KW-0472">Membrane</keyword>
<reference evidence="3" key="2">
    <citation type="submission" date="2025-08" db="UniProtKB">
        <authorList>
            <consortium name="Ensembl"/>
        </authorList>
    </citation>
    <scope>IDENTIFICATION</scope>
</reference>
<sequence>MYPLLTKKTQRYRKESARETVRETPQVESGSYDDNSAPERISDEISSDIKKPRAESEIKTENDAPKNATASSVSSVSYVGKAKRSNRRYFKGGSVFYRRKQKVNGANGKNGVFRLSHVSTASFTDLMKRPRSSSSSNTTEEVKKPKRSKTQQGRRIIRFMRKAFFLTLLCVVSDVVIAIIQMVVVVPEVVYLVLFDINLLINVICIVMSFRDWPHMIAPLCAKYLLPPKSPSHNSANNARSTKTVVTKAGNNLPRINALKPQGTSSCSESNG</sequence>
<feature type="region of interest" description="Disordered" evidence="1">
    <location>
        <begin position="126"/>
        <end position="151"/>
    </location>
</feature>
<protein>
    <submittedName>
        <fullName evidence="3">Uncharacterized protein</fullName>
    </submittedName>
</protein>
<evidence type="ECO:0000313" key="3">
    <source>
        <dbReference type="Ensembl" id="ENSCSAVP00000008144.1"/>
    </source>
</evidence>
<reference evidence="3" key="3">
    <citation type="submission" date="2025-09" db="UniProtKB">
        <authorList>
            <consortium name="Ensembl"/>
        </authorList>
    </citation>
    <scope>IDENTIFICATION</scope>
</reference>
<feature type="transmembrane region" description="Helical" evidence="2">
    <location>
        <begin position="163"/>
        <end position="183"/>
    </location>
</feature>
<feature type="region of interest" description="Disordered" evidence="1">
    <location>
        <begin position="1"/>
        <end position="77"/>
    </location>
</feature>